<dbReference type="AlphaFoldDB" id="A0A9D1W8X4"/>
<protein>
    <submittedName>
        <fullName evidence="2">SgcJ/EcaC family oxidoreductase</fullName>
    </submittedName>
</protein>
<evidence type="ECO:0000259" key="1">
    <source>
        <dbReference type="Pfam" id="PF14534"/>
    </source>
</evidence>
<reference evidence="2" key="1">
    <citation type="journal article" date="2021" name="PeerJ">
        <title>Extensive microbial diversity within the chicken gut microbiome revealed by metagenomics and culture.</title>
        <authorList>
            <person name="Gilroy R."/>
            <person name="Ravi A."/>
            <person name="Getino M."/>
            <person name="Pursley I."/>
            <person name="Horton D.L."/>
            <person name="Alikhan N.F."/>
            <person name="Baker D."/>
            <person name="Gharbi K."/>
            <person name="Hall N."/>
            <person name="Watson M."/>
            <person name="Adriaenssens E.M."/>
            <person name="Foster-Nyarko E."/>
            <person name="Jarju S."/>
            <person name="Secka A."/>
            <person name="Antonio M."/>
            <person name="Oren A."/>
            <person name="Chaudhuri R.R."/>
            <person name="La Ragione R."/>
            <person name="Hildebrand F."/>
            <person name="Pallen M.J."/>
        </authorList>
    </citation>
    <scope>NUCLEOTIDE SEQUENCE</scope>
    <source>
        <strain evidence="2">1719</strain>
    </source>
</reference>
<dbReference type="Proteomes" id="UP000824156">
    <property type="component" value="Unassembled WGS sequence"/>
</dbReference>
<dbReference type="Gene3D" id="3.10.450.50">
    <property type="match status" value="1"/>
</dbReference>
<organism evidence="2 3">
    <name type="scientific">Candidatus Sphingobacterium stercoripullorum</name>
    <dbReference type="NCBI Taxonomy" id="2838759"/>
    <lineage>
        <taxon>Bacteria</taxon>
        <taxon>Pseudomonadati</taxon>
        <taxon>Bacteroidota</taxon>
        <taxon>Sphingobacteriia</taxon>
        <taxon>Sphingobacteriales</taxon>
        <taxon>Sphingobacteriaceae</taxon>
        <taxon>Sphingobacterium</taxon>
    </lineage>
</organism>
<proteinExistence type="predicted"/>
<dbReference type="InterPro" id="IPR027843">
    <property type="entry name" value="DUF4440"/>
</dbReference>
<comment type="caution">
    <text evidence="2">The sequence shown here is derived from an EMBL/GenBank/DDBJ whole genome shotgun (WGS) entry which is preliminary data.</text>
</comment>
<gene>
    <name evidence="2" type="ORF">H9853_07265</name>
</gene>
<dbReference type="SUPFAM" id="SSF54427">
    <property type="entry name" value="NTF2-like"/>
    <property type="match status" value="1"/>
</dbReference>
<dbReference type="InterPro" id="IPR032710">
    <property type="entry name" value="NTF2-like_dom_sf"/>
</dbReference>
<dbReference type="NCBIfam" id="TIGR02246">
    <property type="entry name" value="SgcJ/EcaC family oxidoreductase"/>
    <property type="match status" value="1"/>
</dbReference>
<dbReference type="InterPro" id="IPR011944">
    <property type="entry name" value="Steroid_delta5-4_isomerase"/>
</dbReference>
<evidence type="ECO:0000313" key="2">
    <source>
        <dbReference type="EMBL" id="HIX54809.1"/>
    </source>
</evidence>
<name>A0A9D1W8X4_9SPHI</name>
<reference evidence="2" key="2">
    <citation type="submission" date="2021-04" db="EMBL/GenBank/DDBJ databases">
        <authorList>
            <person name="Gilroy R."/>
        </authorList>
    </citation>
    <scope>NUCLEOTIDE SEQUENCE</scope>
    <source>
        <strain evidence="2">1719</strain>
    </source>
</reference>
<dbReference type="EMBL" id="DXEZ01000204">
    <property type="protein sequence ID" value="HIX54809.1"/>
    <property type="molecule type" value="Genomic_DNA"/>
</dbReference>
<accession>A0A9D1W8X4</accession>
<sequence>MRSYPQIKDPAEIPYRFQEAWNLYDAQGIAAIFTDDADFVNVAGKWWDNKTDIWKAHDFGLKHIFQHSKLEVLKTKLKTLSDSIVIIHAKIKLIGQTEKGAQKAGERETMFIFVAQKTNNHWLVVSAQNTDITGEQTNIRDESGSLKPVSYKEDKTKITRDLNEGE</sequence>
<feature type="domain" description="DUF4440" evidence="1">
    <location>
        <begin position="16"/>
        <end position="123"/>
    </location>
</feature>
<evidence type="ECO:0000313" key="3">
    <source>
        <dbReference type="Proteomes" id="UP000824156"/>
    </source>
</evidence>
<dbReference type="Pfam" id="PF14534">
    <property type="entry name" value="DUF4440"/>
    <property type="match status" value="1"/>
</dbReference>